<organism evidence="9 10">
    <name type="scientific">Rubellimicrobium aerolatum</name>
    <dbReference type="NCBI Taxonomy" id="490979"/>
    <lineage>
        <taxon>Bacteria</taxon>
        <taxon>Pseudomonadati</taxon>
        <taxon>Pseudomonadota</taxon>
        <taxon>Alphaproteobacteria</taxon>
        <taxon>Rhodobacterales</taxon>
        <taxon>Roseobacteraceae</taxon>
        <taxon>Rubellimicrobium</taxon>
    </lineage>
</organism>
<keyword evidence="4 7" id="KW-0255">Endonuclease</keyword>
<dbReference type="HAMAP" id="MF_00227">
    <property type="entry name" value="RNase_P"/>
    <property type="match status" value="1"/>
</dbReference>
<evidence type="ECO:0000256" key="7">
    <source>
        <dbReference type="HAMAP-Rule" id="MF_00227"/>
    </source>
</evidence>
<dbReference type="Gene3D" id="3.30.230.10">
    <property type="match status" value="1"/>
</dbReference>
<dbReference type="RefSeq" id="WP_209839867.1">
    <property type="nucleotide sequence ID" value="NZ_JAGGJP010000005.1"/>
</dbReference>
<dbReference type="EC" id="3.1.26.5" evidence="7 8"/>
<dbReference type="InterPro" id="IPR000100">
    <property type="entry name" value="RNase_P"/>
</dbReference>
<comment type="catalytic activity">
    <reaction evidence="7">
        <text>Endonucleolytic cleavage of RNA, removing 5'-extranucleotides from tRNA precursor.</text>
        <dbReference type="EC" id="3.1.26.5"/>
    </reaction>
</comment>
<dbReference type="PANTHER" id="PTHR33992">
    <property type="entry name" value="RIBONUCLEASE P PROTEIN COMPONENT"/>
    <property type="match status" value="1"/>
</dbReference>
<evidence type="ECO:0000313" key="9">
    <source>
        <dbReference type="EMBL" id="MFC5567926.1"/>
    </source>
</evidence>
<dbReference type="Pfam" id="PF00825">
    <property type="entry name" value="Ribonuclease_P"/>
    <property type="match status" value="1"/>
</dbReference>
<comment type="subunit">
    <text evidence="7">Consists of a catalytic RNA component (M1 or rnpB) and a protein subunit.</text>
</comment>
<evidence type="ECO:0000256" key="3">
    <source>
        <dbReference type="ARBA" id="ARBA00022722"/>
    </source>
</evidence>
<accession>A0ABW0SGY6</accession>
<keyword evidence="2 7" id="KW-0819">tRNA processing</keyword>
<evidence type="ECO:0000256" key="6">
    <source>
        <dbReference type="ARBA" id="ARBA00022884"/>
    </source>
</evidence>
<dbReference type="InterPro" id="IPR020539">
    <property type="entry name" value="RNase_P_CS"/>
</dbReference>
<comment type="caution">
    <text evidence="9">The sequence shown here is derived from an EMBL/GenBank/DDBJ whole genome shotgun (WGS) entry which is preliminary data.</text>
</comment>
<keyword evidence="10" id="KW-1185">Reference proteome</keyword>
<evidence type="ECO:0000256" key="1">
    <source>
        <dbReference type="ARBA" id="ARBA00002663"/>
    </source>
</evidence>
<keyword evidence="6 7" id="KW-0694">RNA-binding</keyword>
<dbReference type="NCBIfam" id="TIGR00188">
    <property type="entry name" value="rnpA"/>
    <property type="match status" value="1"/>
</dbReference>
<name>A0ABW0SGY6_9RHOB</name>
<comment type="similarity">
    <text evidence="7">Belongs to the RnpA family.</text>
</comment>
<proteinExistence type="inferred from homology"/>
<evidence type="ECO:0000256" key="2">
    <source>
        <dbReference type="ARBA" id="ARBA00022694"/>
    </source>
</evidence>
<dbReference type="PROSITE" id="PS00648">
    <property type="entry name" value="RIBONUCLEASE_P"/>
    <property type="match status" value="1"/>
</dbReference>
<dbReference type="PANTHER" id="PTHR33992:SF1">
    <property type="entry name" value="RIBONUCLEASE P PROTEIN COMPONENT"/>
    <property type="match status" value="1"/>
</dbReference>
<sequence>MRLIGSARVLTKRADFVRASSALRASTPGFTLQARQRAEGEAEGVRVGFTCSKKVGNAVARNRAKRRLREVARAVLSEGGRPGWDYVLIGRPEATASLPFAQLLSDLSRALSRVHPEP</sequence>
<dbReference type="InterPro" id="IPR014721">
    <property type="entry name" value="Ribsml_uS5_D2-typ_fold_subgr"/>
</dbReference>
<dbReference type="EMBL" id="JBHSNA010000021">
    <property type="protein sequence ID" value="MFC5567926.1"/>
    <property type="molecule type" value="Genomic_DNA"/>
</dbReference>
<dbReference type="InterPro" id="IPR020568">
    <property type="entry name" value="Ribosomal_Su5_D2-typ_SF"/>
</dbReference>
<dbReference type="Proteomes" id="UP001596056">
    <property type="component" value="Unassembled WGS sequence"/>
</dbReference>
<keyword evidence="5 7" id="KW-0378">Hydrolase</keyword>
<reference evidence="10" key="1">
    <citation type="journal article" date="2019" name="Int. J. Syst. Evol. Microbiol.">
        <title>The Global Catalogue of Microorganisms (GCM) 10K type strain sequencing project: providing services to taxonomists for standard genome sequencing and annotation.</title>
        <authorList>
            <consortium name="The Broad Institute Genomics Platform"/>
            <consortium name="The Broad Institute Genome Sequencing Center for Infectious Disease"/>
            <person name="Wu L."/>
            <person name="Ma J."/>
        </authorList>
    </citation>
    <scope>NUCLEOTIDE SEQUENCE [LARGE SCALE GENOMIC DNA]</scope>
    <source>
        <strain evidence="10">KACC 11588</strain>
    </source>
</reference>
<evidence type="ECO:0000313" key="10">
    <source>
        <dbReference type="Proteomes" id="UP001596056"/>
    </source>
</evidence>
<comment type="function">
    <text evidence="1 7">RNaseP catalyzes the removal of the 5'-leader sequence from pre-tRNA to produce the mature 5'-terminus. It can also cleave other RNA substrates such as 4.5S RNA. The protein component plays an auxiliary but essential role in vivo by binding to the 5'-leader sequence and broadening the substrate specificity of the ribozyme.</text>
</comment>
<keyword evidence="3 7" id="KW-0540">Nuclease</keyword>
<evidence type="ECO:0000256" key="4">
    <source>
        <dbReference type="ARBA" id="ARBA00022759"/>
    </source>
</evidence>
<gene>
    <name evidence="7 9" type="primary">rnpA</name>
    <name evidence="9" type="ORF">ACFPOC_16050</name>
</gene>
<dbReference type="SUPFAM" id="SSF54211">
    <property type="entry name" value="Ribosomal protein S5 domain 2-like"/>
    <property type="match status" value="1"/>
</dbReference>
<protein>
    <recommendedName>
        <fullName evidence="7 8">Ribonuclease P protein component</fullName>
        <shortName evidence="7">RNase P protein</shortName>
        <shortName evidence="7">RNaseP protein</shortName>
        <ecNumber evidence="7 8">3.1.26.5</ecNumber>
    </recommendedName>
    <alternativeName>
        <fullName evidence="7">Protein C5</fullName>
    </alternativeName>
</protein>
<evidence type="ECO:0000256" key="5">
    <source>
        <dbReference type="ARBA" id="ARBA00022801"/>
    </source>
</evidence>
<evidence type="ECO:0000256" key="8">
    <source>
        <dbReference type="NCBIfam" id="TIGR00188"/>
    </source>
</evidence>
<dbReference type="GO" id="GO:0004526">
    <property type="term" value="F:ribonuclease P activity"/>
    <property type="evidence" value="ECO:0007669"/>
    <property type="project" value="UniProtKB-EC"/>
</dbReference>